<feature type="signal peptide" evidence="5">
    <location>
        <begin position="1"/>
        <end position="24"/>
    </location>
</feature>
<evidence type="ECO:0000256" key="4">
    <source>
        <dbReference type="PROSITE-ProRule" id="PRU00473"/>
    </source>
</evidence>
<feature type="domain" description="OmpA-like" evidence="6">
    <location>
        <begin position="88"/>
        <end position="216"/>
    </location>
</feature>
<dbReference type="InterPro" id="IPR036737">
    <property type="entry name" value="OmpA-like_sf"/>
</dbReference>
<evidence type="ECO:0000256" key="2">
    <source>
        <dbReference type="ARBA" id="ARBA00023136"/>
    </source>
</evidence>
<keyword evidence="5" id="KW-0732">Signal</keyword>
<gene>
    <name evidence="7" type="ORF">DSYM_20120</name>
</gene>
<dbReference type="PRINTS" id="PR01021">
    <property type="entry name" value="OMPADOMAIN"/>
</dbReference>
<proteinExistence type="predicted"/>
<protein>
    <recommendedName>
        <fullName evidence="6">OmpA-like domain-containing protein</fullName>
    </recommendedName>
</protein>
<dbReference type="AlphaFoldDB" id="A0A809R0Z6"/>
<dbReference type="EMBL" id="AP021857">
    <property type="protein sequence ID" value="BBO21313.1"/>
    <property type="molecule type" value="Genomic_DNA"/>
</dbReference>
<evidence type="ECO:0000256" key="5">
    <source>
        <dbReference type="SAM" id="SignalP"/>
    </source>
</evidence>
<dbReference type="SUPFAM" id="SSF103088">
    <property type="entry name" value="OmpA-like"/>
    <property type="match status" value="1"/>
</dbReference>
<keyword evidence="2 4" id="KW-0472">Membrane</keyword>
<evidence type="ECO:0000256" key="3">
    <source>
        <dbReference type="ARBA" id="ARBA00023237"/>
    </source>
</evidence>
<reference evidence="7" key="1">
    <citation type="journal article" name="DNA Res.">
        <title>The physiological potential of anammox bacteria as revealed by their core genome structure.</title>
        <authorList>
            <person name="Okubo T."/>
            <person name="Toyoda A."/>
            <person name="Fukuhara K."/>
            <person name="Uchiyama I."/>
            <person name="Harigaya Y."/>
            <person name="Kuroiwa M."/>
            <person name="Suzuki T."/>
            <person name="Murakami Y."/>
            <person name="Suwa Y."/>
            <person name="Takami H."/>
        </authorList>
    </citation>
    <scope>NUCLEOTIDE SEQUENCE</scope>
    <source>
        <strain evidence="7">317325-3</strain>
    </source>
</reference>
<dbReference type="KEGG" id="ddz:DSYM_20120"/>
<dbReference type="Gene3D" id="3.30.1330.60">
    <property type="entry name" value="OmpA-like domain"/>
    <property type="match status" value="1"/>
</dbReference>
<dbReference type="PANTHER" id="PTHR30329:SF21">
    <property type="entry name" value="LIPOPROTEIN YIAD-RELATED"/>
    <property type="match status" value="1"/>
</dbReference>
<evidence type="ECO:0000313" key="7">
    <source>
        <dbReference type="EMBL" id="BBO21313.1"/>
    </source>
</evidence>
<feature type="chain" id="PRO_5035270898" description="OmpA-like domain-containing protein" evidence="5">
    <location>
        <begin position="25"/>
        <end position="217"/>
    </location>
</feature>
<name>A0A809R0Z6_9PROT</name>
<evidence type="ECO:0000256" key="1">
    <source>
        <dbReference type="ARBA" id="ARBA00004442"/>
    </source>
</evidence>
<dbReference type="GO" id="GO:0009279">
    <property type="term" value="C:cell outer membrane"/>
    <property type="evidence" value="ECO:0007669"/>
    <property type="project" value="UniProtKB-SubCell"/>
</dbReference>
<dbReference type="Pfam" id="PF00691">
    <property type="entry name" value="OmpA"/>
    <property type="match status" value="1"/>
</dbReference>
<evidence type="ECO:0000259" key="6">
    <source>
        <dbReference type="PROSITE" id="PS51123"/>
    </source>
</evidence>
<organism evidence="7 8">
    <name type="scientific">Candidatus Desulfobacillus denitrificans</name>
    <dbReference type="NCBI Taxonomy" id="2608985"/>
    <lineage>
        <taxon>Bacteria</taxon>
        <taxon>Pseudomonadati</taxon>
        <taxon>Pseudomonadota</taxon>
        <taxon>Betaproteobacteria</taxon>
        <taxon>Candidatus Desulfobacillus</taxon>
    </lineage>
</organism>
<comment type="subcellular location">
    <subcellularLocation>
        <location evidence="1">Cell outer membrane</location>
    </subcellularLocation>
</comment>
<dbReference type="Proteomes" id="UP000662914">
    <property type="component" value="Chromosome"/>
</dbReference>
<dbReference type="PROSITE" id="PS51123">
    <property type="entry name" value="OMPA_2"/>
    <property type="match status" value="1"/>
</dbReference>
<evidence type="ECO:0000313" key="8">
    <source>
        <dbReference type="Proteomes" id="UP000662914"/>
    </source>
</evidence>
<accession>A0A809R0Z6</accession>
<dbReference type="CDD" id="cd07185">
    <property type="entry name" value="OmpA_C-like"/>
    <property type="match status" value="1"/>
</dbReference>
<dbReference type="PANTHER" id="PTHR30329">
    <property type="entry name" value="STATOR ELEMENT OF FLAGELLAR MOTOR COMPLEX"/>
    <property type="match status" value="1"/>
</dbReference>
<dbReference type="InterPro" id="IPR050330">
    <property type="entry name" value="Bact_OuterMem_StrucFunc"/>
</dbReference>
<dbReference type="InterPro" id="IPR006665">
    <property type="entry name" value="OmpA-like"/>
</dbReference>
<sequence>MKPANLTNTLLAVALGLSATVAGAQVPNNDGYLFDTRGLVAKSGFGLCWKTTRWTPAMAIAECDPELVKKPEPAAPAAPAAAPAKPKACNFTYSLQNDATFTFGKADLNAAGKDQLDKNVLAKLDSCASVKLLLITGHTDRIGGHQVNQKLSEKRADAVKAYLASKGAKADAVETMGAGKTQPVPGVKCDDKLPRKKLIECLAPNRRVVIEVQGPAK</sequence>
<dbReference type="InterPro" id="IPR006664">
    <property type="entry name" value="OMP_bac"/>
</dbReference>
<keyword evidence="3" id="KW-0998">Cell outer membrane</keyword>